<evidence type="ECO:0000313" key="6">
    <source>
        <dbReference type="Proteomes" id="UP000583556"/>
    </source>
</evidence>
<evidence type="ECO:0000259" key="4">
    <source>
        <dbReference type="PROSITE" id="PS51891"/>
    </source>
</evidence>
<evidence type="ECO:0000256" key="3">
    <source>
        <dbReference type="ARBA" id="ARBA00022833"/>
    </source>
</evidence>
<dbReference type="Pfam" id="PF04828">
    <property type="entry name" value="GFA"/>
    <property type="match status" value="1"/>
</dbReference>
<organism evidence="5 6">
    <name type="scientific">Novosphingobium olei</name>
    <dbReference type="NCBI Taxonomy" id="2728851"/>
    <lineage>
        <taxon>Bacteria</taxon>
        <taxon>Pseudomonadati</taxon>
        <taxon>Pseudomonadota</taxon>
        <taxon>Alphaproteobacteria</taxon>
        <taxon>Sphingomonadales</taxon>
        <taxon>Sphingomonadaceae</taxon>
        <taxon>Novosphingobium</taxon>
    </lineage>
</organism>
<dbReference type="PANTHER" id="PTHR28620">
    <property type="entry name" value="CENTROMERE PROTEIN V"/>
    <property type="match status" value="1"/>
</dbReference>
<protein>
    <submittedName>
        <fullName evidence="5">Aldehyde-activating protein</fullName>
    </submittedName>
</protein>
<feature type="domain" description="CENP-V/GFA" evidence="4">
    <location>
        <begin position="7"/>
        <end position="124"/>
    </location>
</feature>
<dbReference type="InterPro" id="IPR011057">
    <property type="entry name" value="Mss4-like_sf"/>
</dbReference>
<dbReference type="Proteomes" id="UP000583556">
    <property type="component" value="Unassembled WGS sequence"/>
</dbReference>
<comment type="caution">
    <text evidence="5">The sequence shown here is derived from an EMBL/GenBank/DDBJ whole genome shotgun (WGS) entry which is preliminary data.</text>
</comment>
<dbReference type="RefSeq" id="WP_169491655.1">
    <property type="nucleotide sequence ID" value="NZ_JABBGM010000001.1"/>
</dbReference>
<dbReference type="Gene3D" id="2.170.150.70">
    <property type="match status" value="1"/>
</dbReference>
<evidence type="ECO:0000313" key="5">
    <source>
        <dbReference type="EMBL" id="NML92408.1"/>
    </source>
</evidence>
<accession>A0A7Y0G8W7</accession>
<sequence>MTNLSCPKLSCHCGSIAITIDTRPDFIFACNCSLCRKTGARWGYFAPQQVQVTGEPTRYRRTDKPDPSADIAFCPTCGATTHFTLTESAVAAHGNTMMGINMALLAESDLAGIEMRYPDGANWDGTSPFTYVREPRLLG</sequence>
<name>A0A7Y0G8W7_9SPHN</name>
<dbReference type="PROSITE" id="PS51891">
    <property type="entry name" value="CENP_V_GFA"/>
    <property type="match status" value="1"/>
</dbReference>
<gene>
    <name evidence="5" type="ORF">HHL27_01830</name>
</gene>
<dbReference type="SUPFAM" id="SSF51316">
    <property type="entry name" value="Mss4-like"/>
    <property type="match status" value="1"/>
</dbReference>
<keyword evidence="6" id="KW-1185">Reference proteome</keyword>
<evidence type="ECO:0000256" key="1">
    <source>
        <dbReference type="ARBA" id="ARBA00005495"/>
    </source>
</evidence>
<dbReference type="AlphaFoldDB" id="A0A7Y0G8W7"/>
<keyword evidence="2" id="KW-0479">Metal-binding</keyword>
<dbReference type="GO" id="GO:0016846">
    <property type="term" value="F:carbon-sulfur lyase activity"/>
    <property type="evidence" value="ECO:0007669"/>
    <property type="project" value="InterPro"/>
</dbReference>
<dbReference type="PANTHER" id="PTHR28620:SF1">
    <property type="entry name" value="CENP-V_GFA DOMAIN-CONTAINING PROTEIN"/>
    <property type="match status" value="1"/>
</dbReference>
<dbReference type="GO" id="GO:0046872">
    <property type="term" value="F:metal ion binding"/>
    <property type="evidence" value="ECO:0007669"/>
    <property type="project" value="UniProtKB-KW"/>
</dbReference>
<evidence type="ECO:0000256" key="2">
    <source>
        <dbReference type="ARBA" id="ARBA00022723"/>
    </source>
</evidence>
<keyword evidence="3" id="KW-0862">Zinc</keyword>
<comment type="similarity">
    <text evidence="1">Belongs to the Gfa family.</text>
</comment>
<dbReference type="InterPro" id="IPR006913">
    <property type="entry name" value="CENP-V/GFA"/>
</dbReference>
<proteinExistence type="inferred from homology"/>
<dbReference type="InterPro" id="IPR052355">
    <property type="entry name" value="CENP-V-like"/>
</dbReference>
<dbReference type="EMBL" id="JABBGM010000001">
    <property type="protein sequence ID" value="NML92408.1"/>
    <property type="molecule type" value="Genomic_DNA"/>
</dbReference>
<reference evidence="5 6" key="1">
    <citation type="submission" date="2020-04" db="EMBL/GenBank/DDBJ databases">
        <title>Novosphingobium sp. TW-4 isolated from soil.</title>
        <authorList>
            <person name="Dahal R.H."/>
            <person name="Chaudhary D.K."/>
        </authorList>
    </citation>
    <scope>NUCLEOTIDE SEQUENCE [LARGE SCALE GENOMIC DNA]</scope>
    <source>
        <strain evidence="5 6">TW-4</strain>
    </source>
</reference>